<dbReference type="GeneID" id="136803562"/>
<evidence type="ECO:0000256" key="8">
    <source>
        <dbReference type="SAM" id="MobiDB-lite"/>
    </source>
</evidence>
<feature type="compositionally biased region" description="Polar residues" evidence="8">
    <location>
        <begin position="231"/>
        <end position="247"/>
    </location>
</feature>
<dbReference type="PROSITE" id="PS51257">
    <property type="entry name" value="PROKAR_LIPOPROTEIN"/>
    <property type="match status" value="1"/>
</dbReference>
<evidence type="ECO:0000313" key="11">
    <source>
        <dbReference type="EnsemblMetazoa" id="CLYHEMP002286.1"/>
    </source>
</evidence>
<keyword evidence="7" id="KW-0807">Transducer</keyword>
<dbReference type="PRINTS" id="PR00237">
    <property type="entry name" value="GPCRRHODOPSN"/>
</dbReference>
<evidence type="ECO:0000256" key="4">
    <source>
        <dbReference type="ARBA" id="ARBA00023040"/>
    </source>
</evidence>
<protein>
    <recommendedName>
        <fullName evidence="10">G-protein coupled receptors family 1 profile domain-containing protein</fullName>
    </recommendedName>
</protein>
<dbReference type="Pfam" id="PF00001">
    <property type="entry name" value="7tm_1"/>
    <property type="match status" value="1"/>
</dbReference>
<comment type="subcellular location">
    <subcellularLocation>
        <location evidence="1">Membrane</location>
        <topology evidence="1">Multi-pass membrane protein</topology>
    </subcellularLocation>
</comment>
<evidence type="ECO:0000256" key="3">
    <source>
        <dbReference type="ARBA" id="ARBA00022989"/>
    </source>
</evidence>
<evidence type="ECO:0000256" key="1">
    <source>
        <dbReference type="ARBA" id="ARBA00004141"/>
    </source>
</evidence>
<name>A0A7M5V4E2_9CNID</name>
<feature type="transmembrane region" description="Helical" evidence="9">
    <location>
        <begin position="23"/>
        <end position="42"/>
    </location>
</feature>
<keyword evidence="3 9" id="KW-1133">Transmembrane helix</keyword>
<evidence type="ECO:0000313" key="12">
    <source>
        <dbReference type="Proteomes" id="UP000594262"/>
    </source>
</evidence>
<dbReference type="InterPro" id="IPR017452">
    <property type="entry name" value="GPCR_Rhodpsn_7TM"/>
</dbReference>
<dbReference type="InterPro" id="IPR000276">
    <property type="entry name" value="GPCR_Rhodpsn"/>
</dbReference>
<organism evidence="11 12">
    <name type="scientific">Clytia hemisphaerica</name>
    <dbReference type="NCBI Taxonomy" id="252671"/>
    <lineage>
        <taxon>Eukaryota</taxon>
        <taxon>Metazoa</taxon>
        <taxon>Cnidaria</taxon>
        <taxon>Hydrozoa</taxon>
        <taxon>Hydroidolina</taxon>
        <taxon>Leptothecata</taxon>
        <taxon>Obeliida</taxon>
        <taxon>Clytiidae</taxon>
        <taxon>Clytia</taxon>
    </lineage>
</organism>
<keyword evidence="6" id="KW-0675">Receptor</keyword>
<feature type="transmembrane region" description="Helical" evidence="9">
    <location>
        <begin position="344"/>
        <end position="374"/>
    </location>
</feature>
<evidence type="ECO:0000256" key="6">
    <source>
        <dbReference type="ARBA" id="ARBA00023170"/>
    </source>
</evidence>
<feature type="domain" description="G-protein coupled receptors family 1 profile" evidence="10">
    <location>
        <begin position="34"/>
        <end position="410"/>
    </location>
</feature>
<evidence type="ECO:0000256" key="5">
    <source>
        <dbReference type="ARBA" id="ARBA00023136"/>
    </source>
</evidence>
<keyword evidence="5 9" id="KW-0472">Membrane</keyword>
<dbReference type="SUPFAM" id="SSF81321">
    <property type="entry name" value="Family A G protein-coupled receptor-like"/>
    <property type="match status" value="1"/>
</dbReference>
<feature type="compositionally biased region" description="Basic residues" evidence="8">
    <location>
        <begin position="219"/>
        <end position="229"/>
    </location>
</feature>
<dbReference type="PANTHER" id="PTHR24243">
    <property type="entry name" value="G-PROTEIN COUPLED RECEPTOR"/>
    <property type="match status" value="1"/>
</dbReference>
<dbReference type="GO" id="GO:0004930">
    <property type="term" value="F:G protein-coupled receptor activity"/>
    <property type="evidence" value="ECO:0007669"/>
    <property type="project" value="UniProtKB-KW"/>
</dbReference>
<dbReference type="RefSeq" id="XP_066916400.1">
    <property type="nucleotide sequence ID" value="XM_067060299.1"/>
</dbReference>
<sequence length="472" mass="54788">MKNGTSYTDYPEFKFARTVNLCFPPVIVLIGCVGNLLSFFIYIKRKYKDKVAPVYILSLSIIDSINLVIGLLQYWLMFNFYPEDITPLHCHVMFFLVNAMANHSHWVVIAFTFDRFLAVWFPFWTRQYQNRHRAWMTVIIIGLISYAKNLHYIWTAEFIYQPKTKVASCGFGIRDKNQWVLDYQLFEIAVSSLVPFIIIVVLNSSIVYRMHKDGNFSKAQRRHQGHKLKSQFVTSRNCKLQTSQQRQENNKSENHSIPTFDTKPETDCATANSYNPLNNTHPTIPKLANQEPDYNPQKDKDQNSKPKPHLTIPTSSKRRQTIVPSDSIQQITSELSENIKPKRLFHYGLTISLLLVSSAFVVLVSPLLVLRFYYMNQEHITPHHKAVYTMKYQICQKLWYSNNAVNFFLYSLSGRSFRSDLKATILGLYTRMFPKGKTDRRSNSRTTLDSVLRFSDSSTTTDTANSVKENNT</sequence>
<dbReference type="AlphaFoldDB" id="A0A7M5V4E2"/>
<accession>A0A7M5V4E2</accession>
<evidence type="ECO:0000256" key="2">
    <source>
        <dbReference type="ARBA" id="ARBA00022692"/>
    </source>
</evidence>
<proteinExistence type="predicted"/>
<dbReference type="EnsemblMetazoa" id="CLYHEMT002286.1">
    <property type="protein sequence ID" value="CLYHEMP002286.1"/>
    <property type="gene ID" value="CLYHEMG002286"/>
</dbReference>
<keyword evidence="2 9" id="KW-0812">Transmembrane</keyword>
<dbReference type="PANTHER" id="PTHR24243:SF230">
    <property type="entry name" value="G-PROTEIN COUPLED RECEPTORS FAMILY 1 PROFILE DOMAIN-CONTAINING PROTEIN"/>
    <property type="match status" value="1"/>
</dbReference>
<evidence type="ECO:0000259" key="10">
    <source>
        <dbReference type="PROSITE" id="PS50262"/>
    </source>
</evidence>
<feature type="transmembrane region" description="Helical" evidence="9">
    <location>
        <begin position="135"/>
        <end position="154"/>
    </location>
</feature>
<feature type="compositionally biased region" description="Polar residues" evidence="8">
    <location>
        <begin position="269"/>
        <end position="282"/>
    </location>
</feature>
<dbReference type="OrthoDB" id="9990906at2759"/>
<feature type="transmembrane region" description="Helical" evidence="9">
    <location>
        <begin position="54"/>
        <end position="76"/>
    </location>
</feature>
<dbReference type="Proteomes" id="UP000594262">
    <property type="component" value="Unplaced"/>
</dbReference>
<feature type="transmembrane region" description="Helical" evidence="9">
    <location>
        <begin position="188"/>
        <end position="208"/>
    </location>
</feature>
<dbReference type="GO" id="GO:0005886">
    <property type="term" value="C:plasma membrane"/>
    <property type="evidence" value="ECO:0007669"/>
    <property type="project" value="TreeGrafter"/>
</dbReference>
<feature type="region of interest" description="Disordered" evidence="8">
    <location>
        <begin position="218"/>
        <end position="327"/>
    </location>
</feature>
<reference evidence="11" key="1">
    <citation type="submission" date="2021-01" db="UniProtKB">
        <authorList>
            <consortium name="EnsemblMetazoa"/>
        </authorList>
    </citation>
    <scope>IDENTIFICATION</scope>
</reference>
<evidence type="ECO:0000256" key="7">
    <source>
        <dbReference type="ARBA" id="ARBA00023224"/>
    </source>
</evidence>
<dbReference type="Gene3D" id="1.20.1070.10">
    <property type="entry name" value="Rhodopsin 7-helix transmembrane proteins"/>
    <property type="match status" value="1"/>
</dbReference>
<keyword evidence="12" id="KW-1185">Reference proteome</keyword>
<evidence type="ECO:0000256" key="9">
    <source>
        <dbReference type="SAM" id="Phobius"/>
    </source>
</evidence>
<keyword evidence="4" id="KW-0297">G-protein coupled receptor</keyword>
<dbReference type="PROSITE" id="PS50262">
    <property type="entry name" value="G_PROTEIN_RECEP_F1_2"/>
    <property type="match status" value="1"/>
</dbReference>